<accession>A0A2Z7CYV2</accession>
<feature type="compositionally biased region" description="Basic and acidic residues" evidence="1">
    <location>
        <begin position="113"/>
        <end position="136"/>
    </location>
</feature>
<dbReference type="EMBL" id="KQ991064">
    <property type="protein sequence ID" value="KZV52434.1"/>
    <property type="molecule type" value="Genomic_DNA"/>
</dbReference>
<gene>
    <name evidence="2" type="ORF">F511_34309</name>
</gene>
<keyword evidence="3" id="KW-1185">Reference proteome</keyword>
<dbReference type="Proteomes" id="UP000250235">
    <property type="component" value="Unassembled WGS sequence"/>
</dbReference>
<feature type="region of interest" description="Disordered" evidence="1">
    <location>
        <begin position="93"/>
        <end position="143"/>
    </location>
</feature>
<organism evidence="2 3">
    <name type="scientific">Dorcoceras hygrometricum</name>
    <dbReference type="NCBI Taxonomy" id="472368"/>
    <lineage>
        <taxon>Eukaryota</taxon>
        <taxon>Viridiplantae</taxon>
        <taxon>Streptophyta</taxon>
        <taxon>Embryophyta</taxon>
        <taxon>Tracheophyta</taxon>
        <taxon>Spermatophyta</taxon>
        <taxon>Magnoliopsida</taxon>
        <taxon>eudicotyledons</taxon>
        <taxon>Gunneridae</taxon>
        <taxon>Pentapetalae</taxon>
        <taxon>asterids</taxon>
        <taxon>lamiids</taxon>
        <taxon>Lamiales</taxon>
        <taxon>Gesneriaceae</taxon>
        <taxon>Didymocarpoideae</taxon>
        <taxon>Trichosporeae</taxon>
        <taxon>Loxocarpinae</taxon>
        <taxon>Dorcoceras</taxon>
    </lineage>
</organism>
<evidence type="ECO:0000256" key="1">
    <source>
        <dbReference type="SAM" id="MobiDB-lite"/>
    </source>
</evidence>
<sequence>MVDSRTLVSADREDVPQPSVPVRCRESQSSAFRSLASAVNRAVDFMESLVVGQTRVRQSTGQCVDLVPSGTSSSQSSVASQSLIRQRFGPRGRKFKRFSSSSSSSGAVGYQQMRREAKEMKRRHAEESADGLREQSQESADSAGRLCVDNSAVASYSGSSRNAKISRRSVCVPRRKKINLLLLKKIQAKQLINQTQETAASSLPVQARRRKTHVYVVSHTVAAVVHLRSLGVLTAVGCGIGSIHAVVRSNLLVEPSEVEEGEIAAADPIFGPTLVEQGRLRHSVVSAGFSFVSMPCCIVPLRIGCEGERQYRTLTSLLGLVSRYEPSG</sequence>
<feature type="region of interest" description="Disordered" evidence="1">
    <location>
        <begin position="1"/>
        <end position="22"/>
    </location>
</feature>
<name>A0A2Z7CYV2_9LAMI</name>
<protein>
    <submittedName>
        <fullName evidence="2">Uncharacterized protein</fullName>
    </submittedName>
</protein>
<evidence type="ECO:0000313" key="2">
    <source>
        <dbReference type="EMBL" id="KZV52434.1"/>
    </source>
</evidence>
<reference evidence="2 3" key="1">
    <citation type="journal article" date="2015" name="Proc. Natl. Acad. Sci. U.S.A.">
        <title>The resurrection genome of Boea hygrometrica: A blueprint for survival of dehydration.</title>
        <authorList>
            <person name="Xiao L."/>
            <person name="Yang G."/>
            <person name="Zhang L."/>
            <person name="Yang X."/>
            <person name="Zhao S."/>
            <person name="Ji Z."/>
            <person name="Zhou Q."/>
            <person name="Hu M."/>
            <person name="Wang Y."/>
            <person name="Chen M."/>
            <person name="Xu Y."/>
            <person name="Jin H."/>
            <person name="Xiao X."/>
            <person name="Hu G."/>
            <person name="Bao F."/>
            <person name="Hu Y."/>
            <person name="Wan P."/>
            <person name="Li L."/>
            <person name="Deng X."/>
            <person name="Kuang T."/>
            <person name="Xiang C."/>
            <person name="Zhu J.K."/>
            <person name="Oliver M.J."/>
            <person name="He Y."/>
        </authorList>
    </citation>
    <scope>NUCLEOTIDE SEQUENCE [LARGE SCALE GENOMIC DNA]</scope>
    <source>
        <strain evidence="3">cv. XS01</strain>
    </source>
</reference>
<dbReference type="AlphaFoldDB" id="A0A2Z7CYV2"/>
<evidence type="ECO:0000313" key="3">
    <source>
        <dbReference type="Proteomes" id="UP000250235"/>
    </source>
</evidence>
<proteinExistence type="predicted"/>